<evidence type="ECO:0000313" key="11">
    <source>
        <dbReference type="EMBL" id="SZX74402.1"/>
    </source>
</evidence>
<evidence type="ECO:0000256" key="4">
    <source>
        <dbReference type="ARBA" id="ARBA00022827"/>
    </source>
</evidence>
<evidence type="ECO:0000256" key="1">
    <source>
        <dbReference type="ARBA" id="ARBA00001974"/>
    </source>
</evidence>
<reference evidence="11 12" key="1">
    <citation type="submission" date="2016-10" db="EMBL/GenBank/DDBJ databases">
        <authorList>
            <person name="Cai Z."/>
        </authorList>
    </citation>
    <scope>NUCLEOTIDE SEQUENCE [LARGE SCALE GENOMIC DNA]</scope>
</reference>
<accession>A0A383WB17</accession>
<dbReference type="InterPro" id="IPR039799">
    <property type="entry name" value="ALR/ERV"/>
</dbReference>
<dbReference type="FunFam" id="1.20.120.310:FF:000003">
    <property type="entry name" value="Sulfhydryl oxidase"/>
    <property type="match status" value="1"/>
</dbReference>
<comment type="catalytic activity">
    <reaction evidence="8">
        <text>2 R'C(R)SH + O2 = R'C(R)S-S(R)CR' + H2O2</text>
        <dbReference type="Rhea" id="RHEA:17357"/>
        <dbReference type="ChEBI" id="CHEBI:15379"/>
        <dbReference type="ChEBI" id="CHEBI:16240"/>
        <dbReference type="ChEBI" id="CHEBI:16520"/>
        <dbReference type="ChEBI" id="CHEBI:17412"/>
        <dbReference type="EC" id="1.8.3.2"/>
    </reaction>
</comment>
<evidence type="ECO:0000256" key="7">
    <source>
        <dbReference type="ARBA" id="ARBA00023157"/>
    </source>
</evidence>
<sequence length="230" mass="25019">MFAAAFKQSQLQQRASVAHSPKPTSSSSSSSAATDALPFAAAGAAAAAAAGAAGAASLPEKAPETSSSEPAPLPPQQQQQSGIQPEQQQQPDQPQSQQEQQLEKQPFWFYEDEMPCPPDILELGRSTWTLLHSMAAYYPDHPTLQQQHSMTGFILALGDFYPCQECAGHLRKELQRHPPDVSNAAALSDWACRLHNLVNVRLGKPEFDCSKVFQRWRDGPEDDEACPTGH</sequence>
<evidence type="ECO:0000256" key="3">
    <source>
        <dbReference type="ARBA" id="ARBA00022630"/>
    </source>
</evidence>
<dbReference type="PROSITE" id="PS51324">
    <property type="entry name" value="ERV_ALR"/>
    <property type="match status" value="1"/>
</dbReference>
<feature type="domain" description="ERV/ALR sulfhydryl oxidase" evidence="10">
    <location>
        <begin position="116"/>
        <end position="216"/>
    </location>
</feature>
<feature type="compositionally biased region" description="Low complexity" evidence="9">
    <location>
        <begin position="66"/>
        <end position="102"/>
    </location>
</feature>
<dbReference type="PANTHER" id="PTHR12645:SF0">
    <property type="entry name" value="FAD-LINKED SULFHYDRYL OXIDASE ALR"/>
    <property type="match status" value="1"/>
</dbReference>
<dbReference type="Gene3D" id="1.20.120.310">
    <property type="entry name" value="ERV/ALR sulfhydryl oxidase domain"/>
    <property type="match status" value="1"/>
</dbReference>
<keyword evidence="5 8" id="KW-0560">Oxidoreductase</keyword>
<dbReference type="AlphaFoldDB" id="A0A383WB17"/>
<feature type="region of interest" description="Disordered" evidence="9">
    <location>
        <begin position="1"/>
        <end position="102"/>
    </location>
</feature>
<proteinExistence type="predicted"/>
<dbReference type="EMBL" id="FNXT01001214">
    <property type="protein sequence ID" value="SZX74402.1"/>
    <property type="molecule type" value="Genomic_DNA"/>
</dbReference>
<dbReference type="GO" id="GO:0016971">
    <property type="term" value="F:flavin-dependent sulfhydryl oxidase activity"/>
    <property type="evidence" value="ECO:0007669"/>
    <property type="project" value="InterPro"/>
</dbReference>
<keyword evidence="7" id="KW-1015">Disulfide bond</keyword>
<dbReference type="InterPro" id="IPR036774">
    <property type="entry name" value="ERV/ALR_sulphydryl_oxid_sf"/>
</dbReference>
<gene>
    <name evidence="11" type="ORF">BQ4739_LOCUS14675</name>
</gene>
<organism evidence="11 12">
    <name type="scientific">Tetradesmus obliquus</name>
    <name type="common">Green alga</name>
    <name type="synonym">Acutodesmus obliquus</name>
    <dbReference type="NCBI Taxonomy" id="3088"/>
    <lineage>
        <taxon>Eukaryota</taxon>
        <taxon>Viridiplantae</taxon>
        <taxon>Chlorophyta</taxon>
        <taxon>core chlorophytes</taxon>
        <taxon>Chlorophyceae</taxon>
        <taxon>CS clade</taxon>
        <taxon>Sphaeropleales</taxon>
        <taxon>Scenedesmaceae</taxon>
        <taxon>Tetradesmus</taxon>
    </lineage>
</organism>
<dbReference type="GO" id="GO:0005758">
    <property type="term" value="C:mitochondrial intermembrane space"/>
    <property type="evidence" value="ECO:0007669"/>
    <property type="project" value="UniProtKB-SubCell"/>
</dbReference>
<name>A0A383WB17_TETOB</name>
<protein>
    <recommendedName>
        <fullName evidence="8">Sulfhydryl oxidase</fullName>
        <ecNumber evidence="8">1.8.3.2</ecNumber>
    </recommendedName>
</protein>
<keyword evidence="12" id="KW-1185">Reference proteome</keyword>
<dbReference type="GO" id="GO:0050660">
    <property type="term" value="F:flavin adenine dinucleotide binding"/>
    <property type="evidence" value="ECO:0007669"/>
    <property type="project" value="TreeGrafter"/>
</dbReference>
<dbReference type="STRING" id="3088.A0A383WB17"/>
<comment type="subcellular location">
    <subcellularLocation>
        <location evidence="2">Mitochondrion intermembrane space</location>
    </subcellularLocation>
</comment>
<keyword evidence="3 8" id="KW-0285">Flavoprotein</keyword>
<dbReference type="PANTHER" id="PTHR12645">
    <property type="entry name" value="ALR/ERV"/>
    <property type="match status" value="1"/>
</dbReference>
<evidence type="ECO:0000256" key="5">
    <source>
        <dbReference type="ARBA" id="ARBA00023002"/>
    </source>
</evidence>
<feature type="compositionally biased region" description="Low complexity" evidence="9">
    <location>
        <begin position="40"/>
        <end position="56"/>
    </location>
</feature>
<dbReference type="SUPFAM" id="SSF69000">
    <property type="entry name" value="FAD-dependent thiol oxidase"/>
    <property type="match status" value="1"/>
</dbReference>
<dbReference type="Pfam" id="PF04777">
    <property type="entry name" value="Evr1_Alr"/>
    <property type="match status" value="1"/>
</dbReference>
<dbReference type="InterPro" id="IPR017905">
    <property type="entry name" value="ERV/ALR_sulphydryl_oxidase"/>
</dbReference>
<comment type="cofactor">
    <cofactor evidence="1 8">
        <name>FAD</name>
        <dbReference type="ChEBI" id="CHEBI:57692"/>
    </cofactor>
</comment>
<keyword evidence="4 8" id="KW-0274">FAD</keyword>
<keyword evidence="6" id="KW-0496">Mitochondrion</keyword>
<evidence type="ECO:0000256" key="2">
    <source>
        <dbReference type="ARBA" id="ARBA00004569"/>
    </source>
</evidence>
<evidence type="ECO:0000256" key="8">
    <source>
        <dbReference type="RuleBase" id="RU371123"/>
    </source>
</evidence>
<evidence type="ECO:0000313" key="12">
    <source>
        <dbReference type="Proteomes" id="UP000256970"/>
    </source>
</evidence>
<dbReference type="Proteomes" id="UP000256970">
    <property type="component" value="Unassembled WGS sequence"/>
</dbReference>
<evidence type="ECO:0000256" key="9">
    <source>
        <dbReference type="SAM" id="MobiDB-lite"/>
    </source>
</evidence>
<dbReference type="EC" id="1.8.3.2" evidence="8"/>
<evidence type="ECO:0000256" key="6">
    <source>
        <dbReference type="ARBA" id="ARBA00023128"/>
    </source>
</evidence>
<evidence type="ECO:0000259" key="10">
    <source>
        <dbReference type="PROSITE" id="PS51324"/>
    </source>
</evidence>